<dbReference type="EMBL" id="AHBZ02000095">
    <property type="protein sequence ID" value="ERG19102.1"/>
    <property type="molecule type" value="Genomic_DNA"/>
</dbReference>
<name>U1JQ31_9GAMM</name>
<evidence type="ECO:0000313" key="2">
    <source>
        <dbReference type="EMBL" id="ERG19102.1"/>
    </source>
</evidence>
<sequence length="65" mass="7529">MASKKGIIRYPSLGLFHAVAIALVMLFHGLKYVAPTRDLFVFGRVRVVHFFNENVLLILKRSYYM</sequence>
<reference evidence="2" key="2">
    <citation type="submission" date="2013-04" db="EMBL/GenBank/DDBJ databases">
        <title>Genome sequence of Pseudoalteromonas citrea.</title>
        <authorList>
            <person name="Xie B.-B."/>
            <person name="Rong J.-C."/>
            <person name="Qin Q.-L."/>
            <person name="Shu Y.-L."/>
            <person name="Zhang Y.-Z."/>
        </authorList>
    </citation>
    <scope>NUCLEOTIDE SEQUENCE</scope>
    <source>
        <strain evidence="2">NCIMB 1889</strain>
    </source>
</reference>
<keyword evidence="1" id="KW-1133">Transmembrane helix</keyword>
<protein>
    <submittedName>
        <fullName evidence="2">Uncharacterized protein</fullName>
    </submittedName>
</protein>
<dbReference type="AlphaFoldDB" id="U1JQ31"/>
<comment type="caution">
    <text evidence="2">The sequence shown here is derived from an EMBL/GenBank/DDBJ whole genome shotgun (WGS) entry which is preliminary data.</text>
</comment>
<accession>U1JQ31</accession>
<organism evidence="2">
    <name type="scientific">Pseudoalteromonas citrea DSM 8771</name>
    <dbReference type="NCBI Taxonomy" id="1117314"/>
    <lineage>
        <taxon>Bacteria</taxon>
        <taxon>Pseudomonadati</taxon>
        <taxon>Pseudomonadota</taxon>
        <taxon>Gammaproteobacteria</taxon>
        <taxon>Alteromonadales</taxon>
        <taxon>Pseudoalteromonadaceae</taxon>
        <taxon>Pseudoalteromonas</taxon>
    </lineage>
</organism>
<dbReference type="STRING" id="1117314.PCIT_08048"/>
<reference evidence="2" key="1">
    <citation type="journal article" date="2012" name="J. Bacteriol.">
        <title>Genome sequences of type strains of seven species of the marine bacterium Pseudoalteromonas.</title>
        <authorList>
            <person name="Xie B.B."/>
            <person name="Shu Y.L."/>
            <person name="Qin Q.L."/>
            <person name="Rong J.C."/>
            <person name="Zhang X.Y."/>
            <person name="Chen X.L."/>
            <person name="Shi M."/>
            <person name="He H.L."/>
            <person name="Zhou B.C."/>
            <person name="Zhang Y.Z."/>
        </authorList>
    </citation>
    <scope>NUCLEOTIDE SEQUENCE [LARGE SCALE GENOMIC DNA]</scope>
    <source>
        <strain evidence="2">NCIMB 1889</strain>
    </source>
</reference>
<evidence type="ECO:0000256" key="1">
    <source>
        <dbReference type="SAM" id="Phobius"/>
    </source>
</evidence>
<keyword evidence="1" id="KW-0812">Transmembrane</keyword>
<gene>
    <name evidence="2" type="ORF">PCIT_08048</name>
</gene>
<feature type="transmembrane region" description="Helical" evidence="1">
    <location>
        <begin position="12"/>
        <end position="33"/>
    </location>
</feature>
<keyword evidence="1" id="KW-0472">Membrane</keyword>
<proteinExistence type="predicted"/>